<feature type="region of interest" description="Disordered" evidence="11">
    <location>
        <begin position="1"/>
        <end position="105"/>
    </location>
</feature>
<feature type="compositionally biased region" description="Acidic residues" evidence="11">
    <location>
        <begin position="82"/>
        <end position="95"/>
    </location>
</feature>
<dbReference type="CDD" id="cd00030">
    <property type="entry name" value="C2"/>
    <property type="match status" value="1"/>
</dbReference>
<feature type="compositionally biased region" description="Low complexity" evidence="11">
    <location>
        <begin position="17"/>
        <end position="28"/>
    </location>
</feature>
<keyword evidence="15" id="KW-1185">Reference proteome</keyword>
<evidence type="ECO:0000259" key="13">
    <source>
        <dbReference type="PROSITE" id="PS50035"/>
    </source>
</evidence>
<dbReference type="Gene3D" id="3.30.870.10">
    <property type="entry name" value="Endonuclease Chain A"/>
    <property type="match status" value="3"/>
</dbReference>
<keyword evidence="5" id="KW-0677">Repeat</keyword>
<dbReference type="PANTHER" id="PTHR18896:SF60">
    <property type="entry name" value="PHOSPHOLIPASE D"/>
    <property type="match status" value="1"/>
</dbReference>
<dbReference type="SUPFAM" id="SSF49562">
    <property type="entry name" value="C2 domain (Calcium/lipid-binding domain, CaLB)"/>
    <property type="match status" value="1"/>
</dbReference>
<evidence type="ECO:0000313" key="14">
    <source>
        <dbReference type="EMBL" id="GBG34460.1"/>
    </source>
</evidence>
<evidence type="ECO:0000256" key="5">
    <source>
        <dbReference type="ARBA" id="ARBA00022737"/>
    </source>
</evidence>
<dbReference type="SMART" id="SM00239">
    <property type="entry name" value="C2"/>
    <property type="match status" value="1"/>
</dbReference>
<gene>
    <name evidence="14" type="ORF">FCC1311_112601</name>
</gene>
<organism evidence="14 15">
    <name type="scientific">Hondaea fermentalgiana</name>
    <dbReference type="NCBI Taxonomy" id="2315210"/>
    <lineage>
        <taxon>Eukaryota</taxon>
        <taxon>Sar</taxon>
        <taxon>Stramenopiles</taxon>
        <taxon>Bigyra</taxon>
        <taxon>Labyrinthulomycetes</taxon>
        <taxon>Thraustochytrida</taxon>
        <taxon>Thraustochytriidae</taxon>
        <taxon>Hondaea</taxon>
    </lineage>
</organism>
<evidence type="ECO:0000256" key="2">
    <source>
        <dbReference type="ARBA" id="ARBA00010683"/>
    </source>
</evidence>
<dbReference type="GO" id="GO:0009395">
    <property type="term" value="P:phospholipid catabolic process"/>
    <property type="evidence" value="ECO:0007669"/>
    <property type="project" value="TreeGrafter"/>
</dbReference>
<evidence type="ECO:0000256" key="6">
    <source>
        <dbReference type="ARBA" id="ARBA00022801"/>
    </source>
</evidence>
<proteinExistence type="inferred from homology"/>
<accession>A0A2R5GUD8</accession>
<evidence type="ECO:0000259" key="12">
    <source>
        <dbReference type="PROSITE" id="PS50004"/>
    </source>
</evidence>
<feature type="coiled-coil region" evidence="10">
    <location>
        <begin position="679"/>
        <end position="710"/>
    </location>
</feature>
<evidence type="ECO:0000256" key="9">
    <source>
        <dbReference type="ARBA" id="ARBA00023098"/>
    </source>
</evidence>
<dbReference type="EMBL" id="BEYU01000196">
    <property type="protein sequence ID" value="GBG34460.1"/>
    <property type="molecule type" value="Genomic_DNA"/>
</dbReference>
<evidence type="ECO:0000256" key="4">
    <source>
        <dbReference type="ARBA" id="ARBA00022723"/>
    </source>
</evidence>
<name>A0A2R5GUD8_9STRA</name>
<evidence type="ECO:0000256" key="11">
    <source>
        <dbReference type="SAM" id="MobiDB-lite"/>
    </source>
</evidence>
<keyword evidence="8" id="KW-0442">Lipid degradation</keyword>
<dbReference type="InterPro" id="IPR001736">
    <property type="entry name" value="PLipase_D/transphosphatidylase"/>
</dbReference>
<dbReference type="SMART" id="SM00155">
    <property type="entry name" value="PLDc"/>
    <property type="match status" value="2"/>
</dbReference>
<comment type="similarity">
    <text evidence="2">Belongs to the phospholipase D family. C2-PLD subfamily.</text>
</comment>
<evidence type="ECO:0000313" key="15">
    <source>
        <dbReference type="Proteomes" id="UP000241890"/>
    </source>
</evidence>
<dbReference type="GO" id="GO:0004630">
    <property type="term" value="F:phospholipase D activity"/>
    <property type="evidence" value="ECO:0007669"/>
    <property type="project" value="UniProtKB-EC"/>
</dbReference>
<sequence>MGEEEGQPPVPPKQQDQEQQQEQQQGAQDGERTEEPQAKPEAQAEARGDPVTEHVTNPDELDEADPKEENKDPDVEGQSDYSSEDEDEDGVEDGGDPSGPGYTVADQTHFIHGRIDFLAEKARRLVNKDGCAACLPMQCLPNICKCGLFGLSDPYVKVKLDNARIARTSVRSNTLRPNWNEYLSMDVAHDAKVITFRVMDADLGGDQYLGQVSFSWSQILQSGRSIEGEFPLSRSKNEIYDLEEAAEGSNWAGEDSAAKRRRRKKGSKYGWLSIKMRYTPVKTLVAKREKAFQARLQNPKIKPQRLTNIHPLTVPNTYFPPRRGDHFVMYQSAHQPGIGNVIPQIELGNEGEELDPFRARSCWKDLYNAIDSAEHFICICGWSVNPFIRLVRTGPNHESKLTLGNLLKKKAREGLIVMVMVWDDISSTSVTTGVMGTLDEECVKFFEGSGVMAVKTPREDPSGLFSSLAKMSYAYTHHQKTIIMDVKPSDAAQLRVKHRRHRNAKVQALAAFLGGIDVTSGRYDDSDKPLFASLNRAHKDDYYQNCLPADVADPEQGPRQPWQDIHTRITGRAAADVLKNYIERWHRQVGNHRQPFGGCLGSKSKWLARGMRMKNLMDLLKDSPGEAALPSSFLNEKREQIVGRTESLLHVGSHTDEAAFGRAGDDTDRLEEYDDDDLSDISDEDIEELQKEADQLVSETRERAESWNEEVFSTANGDKVVQIVRSINEDSARLEKGIKAPNAFFDKGIKVDNSVHRAYVHHIRSAKHFIYIESQYFIGGCHLWDKAKRSGASNLIPIELASKVCNKIAANEAFHVYLVIPLFCEGLPSDKAVMQILRYQYFTISMVYRRISEALKKHNVKDRAVTDYFSVYFLGNREAAESKREKAMENHDTEDEDKMPTETVPQSDPAGSVKQQGKPTPKPLSAQQSMRNNEDRDYCEEDYKEVAHSAQARRRFQIYVHSKLLIVDDAVAVIGSANINQRSFDGSRDSEIGASMYEMSRIATESATPRGLVYGFRMSLWAEHLGGSIAEDEDFDPSILQRPSSIDCIRLIQERAFKNWKYYIDDEHNENVPGHLMTYPYHIDSEDGRVTTVDGLYHFPDFPHSRILGAKTKLPDELTT</sequence>
<feature type="domain" description="C2" evidence="12">
    <location>
        <begin position="96"/>
        <end position="230"/>
    </location>
</feature>
<dbReference type="InterPro" id="IPR015679">
    <property type="entry name" value="PLipase_D_fam"/>
</dbReference>
<evidence type="ECO:0000256" key="3">
    <source>
        <dbReference type="ARBA" id="ARBA00012027"/>
    </source>
</evidence>
<dbReference type="GO" id="GO:0046872">
    <property type="term" value="F:metal ion binding"/>
    <property type="evidence" value="ECO:0007669"/>
    <property type="project" value="UniProtKB-KW"/>
</dbReference>
<dbReference type="InterPro" id="IPR000008">
    <property type="entry name" value="C2_dom"/>
</dbReference>
<dbReference type="InParanoid" id="A0A2R5GUD8"/>
<feature type="compositionally biased region" description="Basic and acidic residues" evidence="11">
    <location>
        <begin position="29"/>
        <end position="52"/>
    </location>
</feature>
<feature type="domain" description="PLD phosphodiesterase" evidence="13">
    <location>
        <begin position="956"/>
        <end position="983"/>
    </location>
</feature>
<keyword evidence="7" id="KW-0106">Calcium</keyword>
<evidence type="ECO:0000256" key="7">
    <source>
        <dbReference type="ARBA" id="ARBA00022837"/>
    </source>
</evidence>
<dbReference type="GO" id="GO:0005886">
    <property type="term" value="C:plasma membrane"/>
    <property type="evidence" value="ECO:0007669"/>
    <property type="project" value="TreeGrafter"/>
</dbReference>
<dbReference type="AlphaFoldDB" id="A0A2R5GUD8"/>
<dbReference type="InterPro" id="IPR024632">
    <property type="entry name" value="PLipase_D_C"/>
</dbReference>
<dbReference type="Pfam" id="PF00168">
    <property type="entry name" value="C2"/>
    <property type="match status" value="1"/>
</dbReference>
<keyword evidence="10" id="KW-0175">Coiled coil</keyword>
<dbReference type="PROSITE" id="PS50035">
    <property type="entry name" value="PLD"/>
    <property type="match status" value="1"/>
</dbReference>
<keyword evidence="4" id="KW-0479">Metal-binding</keyword>
<comment type="cofactor">
    <cofactor evidence="1">
        <name>Ca(2+)</name>
        <dbReference type="ChEBI" id="CHEBI:29108"/>
    </cofactor>
</comment>
<dbReference type="InterPro" id="IPR035892">
    <property type="entry name" value="C2_domain_sf"/>
</dbReference>
<reference evidence="14 15" key="1">
    <citation type="submission" date="2017-12" db="EMBL/GenBank/DDBJ databases">
        <title>Sequencing, de novo assembly and annotation of complete genome of a new Thraustochytrid species, strain FCC1311.</title>
        <authorList>
            <person name="Sedici K."/>
            <person name="Godart F."/>
            <person name="Aiese Cigliano R."/>
            <person name="Sanseverino W."/>
            <person name="Barakat M."/>
            <person name="Ortet P."/>
            <person name="Marechal E."/>
            <person name="Cagnac O."/>
            <person name="Amato A."/>
        </authorList>
    </citation>
    <scope>NUCLEOTIDE SEQUENCE [LARGE SCALE GENOMIC DNA]</scope>
</reference>
<evidence type="ECO:0000256" key="10">
    <source>
        <dbReference type="SAM" id="Coils"/>
    </source>
</evidence>
<dbReference type="Proteomes" id="UP000241890">
    <property type="component" value="Unassembled WGS sequence"/>
</dbReference>
<feature type="compositionally biased region" description="Basic and acidic residues" evidence="11">
    <location>
        <begin position="882"/>
        <end position="891"/>
    </location>
</feature>
<evidence type="ECO:0000256" key="1">
    <source>
        <dbReference type="ARBA" id="ARBA00001913"/>
    </source>
</evidence>
<comment type="caution">
    <text evidence="14">The sequence shown here is derived from an EMBL/GenBank/DDBJ whole genome shotgun (WGS) entry which is preliminary data.</text>
</comment>
<dbReference type="PROSITE" id="PS50004">
    <property type="entry name" value="C2"/>
    <property type="match status" value="1"/>
</dbReference>
<keyword evidence="6" id="KW-0378">Hydrolase</keyword>
<dbReference type="Pfam" id="PF00614">
    <property type="entry name" value="PLDc"/>
    <property type="match status" value="1"/>
</dbReference>
<keyword evidence="9" id="KW-0443">Lipid metabolism</keyword>
<dbReference type="Gene3D" id="2.60.40.150">
    <property type="entry name" value="C2 domain"/>
    <property type="match status" value="1"/>
</dbReference>
<dbReference type="OrthoDB" id="14911at2759"/>
<protein>
    <recommendedName>
        <fullName evidence="3">phospholipase D</fullName>
        <ecNumber evidence="3">3.1.4.4</ecNumber>
    </recommendedName>
</protein>
<dbReference type="Pfam" id="PF12357">
    <property type="entry name" value="PLD_C"/>
    <property type="match status" value="1"/>
</dbReference>
<evidence type="ECO:0000256" key="8">
    <source>
        <dbReference type="ARBA" id="ARBA00022963"/>
    </source>
</evidence>
<dbReference type="SUPFAM" id="SSF56024">
    <property type="entry name" value="Phospholipase D/nuclease"/>
    <property type="match status" value="2"/>
</dbReference>
<feature type="region of interest" description="Disordered" evidence="11">
    <location>
        <begin position="882"/>
        <end position="936"/>
    </location>
</feature>
<dbReference type="PANTHER" id="PTHR18896">
    <property type="entry name" value="PHOSPHOLIPASE D"/>
    <property type="match status" value="1"/>
</dbReference>
<dbReference type="EC" id="3.1.4.4" evidence="3"/>